<evidence type="ECO:0000313" key="3">
    <source>
        <dbReference type="Proteomes" id="UP001164948"/>
    </source>
</evidence>
<dbReference type="CDD" id="cd00093">
    <property type="entry name" value="HTH_XRE"/>
    <property type="match status" value="1"/>
</dbReference>
<sequence length="111" mass="12918">MNRLKEVREQRGLTRKDVAKLVGFSDGAMARYEAGEAITTDKIEILAQFYNVNPAYLAGWSNKNGKQQPTRIVYIEKNVGRIPPYWNNDNQGRLIKWKESRKQLYKSCYCD</sequence>
<evidence type="ECO:0000259" key="1">
    <source>
        <dbReference type="PROSITE" id="PS50943"/>
    </source>
</evidence>
<dbReference type="AlphaFoldDB" id="A0AAE9UNH2"/>
<proteinExistence type="predicted"/>
<dbReference type="PROSITE" id="PS50943">
    <property type="entry name" value="HTH_CROC1"/>
    <property type="match status" value="1"/>
</dbReference>
<dbReference type="Proteomes" id="UP001164948">
    <property type="component" value="Chromosome"/>
</dbReference>
<dbReference type="SMART" id="SM00530">
    <property type="entry name" value="HTH_XRE"/>
    <property type="match status" value="1"/>
</dbReference>
<reference evidence="2" key="1">
    <citation type="submission" date="2022-03" db="EMBL/GenBank/DDBJ databases">
        <title>Characterization and genomic analysis of a Streptococcus dysgalactiae associated with cultured channel catfish mortalities in China.</title>
        <authorList>
            <person name="Wang J."/>
            <person name="Geng Y."/>
        </authorList>
    </citation>
    <scope>NUCLEOTIDE SEQUENCE</scope>
    <source>
        <strain evidence="2">WJ001</strain>
    </source>
</reference>
<protein>
    <submittedName>
        <fullName evidence="2">Helix-turn-helix domain-containing protein</fullName>
    </submittedName>
</protein>
<dbReference type="InterPro" id="IPR001387">
    <property type="entry name" value="Cro/C1-type_HTH"/>
</dbReference>
<dbReference type="InterPro" id="IPR010982">
    <property type="entry name" value="Lambda_DNA-bd_dom_sf"/>
</dbReference>
<organism evidence="2 3">
    <name type="scientific">Streptococcus dysgalactiae</name>
    <dbReference type="NCBI Taxonomy" id="1334"/>
    <lineage>
        <taxon>Bacteria</taxon>
        <taxon>Bacillati</taxon>
        <taxon>Bacillota</taxon>
        <taxon>Bacilli</taxon>
        <taxon>Lactobacillales</taxon>
        <taxon>Streptococcaceae</taxon>
        <taxon>Streptococcus</taxon>
    </lineage>
</organism>
<accession>A0AAE9UNH2</accession>
<dbReference type="RefSeq" id="WP_268227872.1">
    <property type="nucleotide sequence ID" value="NZ_CP095081.1"/>
</dbReference>
<feature type="domain" description="HTH cro/C1-type" evidence="1">
    <location>
        <begin position="4"/>
        <end position="57"/>
    </location>
</feature>
<dbReference type="GO" id="GO:0003677">
    <property type="term" value="F:DNA binding"/>
    <property type="evidence" value="ECO:0007669"/>
    <property type="project" value="InterPro"/>
</dbReference>
<dbReference type="EMBL" id="CP095081">
    <property type="protein sequence ID" value="WAI93931.1"/>
    <property type="molecule type" value="Genomic_DNA"/>
</dbReference>
<dbReference type="Pfam" id="PF01381">
    <property type="entry name" value="HTH_3"/>
    <property type="match status" value="1"/>
</dbReference>
<evidence type="ECO:0000313" key="2">
    <source>
        <dbReference type="EMBL" id="WAI93931.1"/>
    </source>
</evidence>
<dbReference type="Gene3D" id="1.10.260.40">
    <property type="entry name" value="lambda repressor-like DNA-binding domains"/>
    <property type="match status" value="1"/>
</dbReference>
<gene>
    <name evidence="2" type="ORF">MP619_04870</name>
</gene>
<dbReference type="SUPFAM" id="SSF47413">
    <property type="entry name" value="lambda repressor-like DNA-binding domains"/>
    <property type="match status" value="1"/>
</dbReference>
<name>A0AAE9UNH2_STRDY</name>